<sequence length="137" mass="14621">MELSQLIEDLRERPSVQIEDNGDVVLKGSRCGGCDALAFPYRDACHKCGERTPEDTALGGAGELYSWTRVHVSSTLPTPYALGYVDLAGPGTGVRVFTQLVPATGDWQVGQKVKAVIADDVAGGWAFAQDTGEQEHA</sequence>
<evidence type="ECO:0000259" key="1">
    <source>
        <dbReference type="Pfam" id="PF01796"/>
    </source>
</evidence>
<organism evidence="2 3">
    <name type="scientific">Microbacterium album</name>
    <dbReference type="NCBI Taxonomy" id="2053191"/>
    <lineage>
        <taxon>Bacteria</taxon>
        <taxon>Bacillati</taxon>
        <taxon>Actinomycetota</taxon>
        <taxon>Actinomycetes</taxon>
        <taxon>Micrococcales</taxon>
        <taxon>Microbacteriaceae</taxon>
        <taxon>Microbacterium</taxon>
    </lineage>
</organism>
<feature type="domain" description="ChsH2 C-terminal OB-fold" evidence="1">
    <location>
        <begin position="57"/>
        <end position="117"/>
    </location>
</feature>
<keyword evidence="3" id="KW-1185">Reference proteome</keyword>
<dbReference type="Pfam" id="PF01796">
    <property type="entry name" value="OB_ChsH2_C"/>
    <property type="match status" value="1"/>
</dbReference>
<dbReference type="EMBL" id="BMJY01000014">
    <property type="protein sequence ID" value="GGH48464.1"/>
    <property type="molecule type" value="Genomic_DNA"/>
</dbReference>
<evidence type="ECO:0000313" key="2">
    <source>
        <dbReference type="EMBL" id="GGH48464.1"/>
    </source>
</evidence>
<reference evidence="2" key="1">
    <citation type="journal article" date="2014" name="Int. J. Syst. Evol. Microbiol.">
        <title>Complete genome sequence of Corynebacterium casei LMG S-19264T (=DSM 44701T), isolated from a smear-ripened cheese.</title>
        <authorList>
            <consortium name="US DOE Joint Genome Institute (JGI-PGF)"/>
            <person name="Walter F."/>
            <person name="Albersmeier A."/>
            <person name="Kalinowski J."/>
            <person name="Ruckert C."/>
        </authorList>
    </citation>
    <scope>NUCLEOTIDE SEQUENCE</scope>
    <source>
        <strain evidence="2">CGMCC 1.15794</strain>
    </source>
</reference>
<protein>
    <recommendedName>
        <fullName evidence="1">ChsH2 C-terminal OB-fold domain-containing protein</fullName>
    </recommendedName>
</protein>
<dbReference type="PANTHER" id="PTHR34075">
    <property type="entry name" value="BLR3430 PROTEIN"/>
    <property type="match status" value="1"/>
</dbReference>
<dbReference type="RefSeq" id="WP_188756732.1">
    <property type="nucleotide sequence ID" value="NZ_BMJY01000014.1"/>
</dbReference>
<dbReference type="SUPFAM" id="SSF50249">
    <property type="entry name" value="Nucleic acid-binding proteins"/>
    <property type="match status" value="1"/>
</dbReference>
<dbReference type="Proteomes" id="UP000657592">
    <property type="component" value="Unassembled WGS sequence"/>
</dbReference>
<name>A0A917MMF7_9MICO</name>
<dbReference type="InterPro" id="IPR012340">
    <property type="entry name" value="NA-bd_OB-fold"/>
</dbReference>
<proteinExistence type="predicted"/>
<dbReference type="InterPro" id="IPR002878">
    <property type="entry name" value="ChsH2_C"/>
</dbReference>
<dbReference type="AlphaFoldDB" id="A0A917MMF7"/>
<reference evidence="2" key="2">
    <citation type="submission" date="2020-09" db="EMBL/GenBank/DDBJ databases">
        <authorList>
            <person name="Sun Q."/>
            <person name="Zhou Y."/>
        </authorList>
    </citation>
    <scope>NUCLEOTIDE SEQUENCE</scope>
    <source>
        <strain evidence="2">CGMCC 1.15794</strain>
    </source>
</reference>
<gene>
    <name evidence="2" type="ORF">GCM10010921_25940</name>
</gene>
<dbReference type="InterPro" id="IPR052513">
    <property type="entry name" value="Thioester_dehydratase-like"/>
</dbReference>
<evidence type="ECO:0000313" key="3">
    <source>
        <dbReference type="Proteomes" id="UP000657592"/>
    </source>
</evidence>
<dbReference type="PANTHER" id="PTHR34075:SF5">
    <property type="entry name" value="BLR3430 PROTEIN"/>
    <property type="match status" value="1"/>
</dbReference>
<comment type="caution">
    <text evidence="2">The sequence shown here is derived from an EMBL/GenBank/DDBJ whole genome shotgun (WGS) entry which is preliminary data.</text>
</comment>
<accession>A0A917MMF7</accession>